<comment type="pathway">
    <text evidence="7">Cell wall biogenesis; peptidoglycan biosynthesis.</text>
</comment>
<feature type="binding site" evidence="7">
    <location>
        <begin position="12"/>
        <end position="13"/>
    </location>
    <ligand>
        <name>substrate</name>
    </ligand>
</feature>
<dbReference type="Proteomes" id="UP000019087">
    <property type="component" value="Chromosome"/>
</dbReference>
<dbReference type="PANTHER" id="PTHR21198">
    <property type="entry name" value="GLUTAMATE RACEMASE"/>
    <property type="match status" value="1"/>
</dbReference>
<dbReference type="GO" id="GO:0071555">
    <property type="term" value="P:cell wall organization"/>
    <property type="evidence" value="ECO:0007669"/>
    <property type="project" value="UniProtKB-KW"/>
</dbReference>
<dbReference type="InterPro" id="IPR018187">
    <property type="entry name" value="Asp/Glu_racemase_AS_1"/>
</dbReference>
<organism evidence="8 9">
    <name type="scientific">Buchnera aphidicola str. USDA</name>
    <name type="common">Myzus persicae</name>
    <dbReference type="NCBI Taxonomy" id="1009856"/>
    <lineage>
        <taxon>Bacteria</taxon>
        <taxon>Pseudomonadati</taxon>
        <taxon>Pseudomonadota</taxon>
        <taxon>Gammaproteobacteria</taxon>
        <taxon>Enterobacterales</taxon>
        <taxon>Erwiniaceae</taxon>
        <taxon>Buchnera</taxon>
    </lineage>
</organism>
<dbReference type="NCBIfam" id="TIGR00067">
    <property type="entry name" value="glut_race"/>
    <property type="match status" value="1"/>
</dbReference>
<reference evidence="8 9" key="1">
    <citation type="journal article" date="2013" name="BMC Genomics">
        <title>Comparative analysis of genome sequences from four strains of the Buchnera aphidicola Mp endosymbion of the green peach aphid, Myzus persicae.</title>
        <authorList>
            <person name="Jiang Z."/>
            <person name="Jones D.H."/>
            <person name="Khuri S."/>
            <person name="Tsinoremas N.F."/>
            <person name="Wyss T."/>
            <person name="Jander G."/>
            <person name="Wilson A.C."/>
        </authorList>
    </citation>
    <scope>NUCLEOTIDE SEQUENCE [LARGE SCALE GENOMIC DNA]</scope>
    <source>
        <strain evidence="9">str. USDA (Myzus persicae)</strain>
    </source>
</reference>
<dbReference type="EMBL" id="CP002697">
    <property type="protein sequence ID" value="AHG59850.1"/>
    <property type="molecule type" value="Genomic_DNA"/>
</dbReference>
<feature type="binding site" evidence="7">
    <location>
        <begin position="44"/>
        <end position="45"/>
    </location>
    <ligand>
        <name>substrate</name>
    </ligand>
</feature>
<dbReference type="HOGENOM" id="CLU_052344_2_0_6"/>
<dbReference type="PATRIC" id="fig|1009856.3.peg.542"/>
<dbReference type="EC" id="5.1.1.3" evidence="2 7"/>
<dbReference type="PROSITE" id="PS00923">
    <property type="entry name" value="ASP_GLU_RACEMASE_1"/>
    <property type="match status" value="1"/>
</dbReference>
<dbReference type="InterPro" id="IPR015942">
    <property type="entry name" value="Asp/Glu/hydantoin_racemase"/>
</dbReference>
<accession>W0P3A8</accession>
<dbReference type="GO" id="GO:0009252">
    <property type="term" value="P:peptidoglycan biosynthetic process"/>
    <property type="evidence" value="ECO:0007669"/>
    <property type="project" value="UniProtKB-UniRule"/>
</dbReference>
<name>W0P3A8_BUCMP</name>
<feature type="active site" description="Proton donor/acceptor" evidence="7">
    <location>
        <position position="76"/>
    </location>
</feature>
<comment type="catalytic activity">
    <reaction evidence="1 7">
        <text>L-glutamate = D-glutamate</text>
        <dbReference type="Rhea" id="RHEA:12813"/>
        <dbReference type="ChEBI" id="CHEBI:29985"/>
        <dbReference type="ChEBI" id="CHEBI:29986"/>
        <dbReference type="EC" id="5.1.1.3"/>
    </reaction>
</comment>
<comment type="similarity">
    <text evidence="7">Belongs to the aspartate/glutamate racemases family.</text>
</comment>
<dbReference type="InterPro" id="IPR004391">
    <property type="entry name" value="Glu_race"/>
</dbReference>
<feature type="binding site" evidence="7">
    <location>
        <begin position="77"/>
        <end position="78"/>
    </location>
    <ligand>
        <name>substrate</name>
    </ligand>
</feature>
<keyword evidence="3 7" id="KW-0133">Cell shape</keyword>
<keyword evidence="6 7" id="KW-0961">Cell wall biogenesis/degradation</keyword>
<evidence type="ECO:0000256" key="1">
    <source>
        <dbReference type="ARBA" id="ARBA00001602"/>
    </source>
</evidence>
<dbReference type="GO" id="GO:0008881">
    <property type="term" value="F:glutamate racemase activity"/>
    <property type="evidence" value="ECO:0007669"/>
    <property type="project" value="UniProtKB-UniRule"/>
</dbReference>
<evidence type="ECO:0000256" key="2">
    <source>
        <dbReference type="ARBA" id="ARBA00013090"/>
    </source>
</evidence>
<dbReference type="Pfam" id="PF01177">
    <property type="entry name" value="Asp_Glu_race"/>
    <property type="match status" value="1"/>
</dbReference>
<evidence type="ECO:0000256" key="5">
    <source>
        <dbReference type="ARBA" id="ARBA00023235"/>
    </source>
</evidence>
<keyword evidence="5 7" id="KW-0413">Isomerase</keyword>
<evidence type="ECO:0000256" key="4">
    <source>
        <dbReference type="ARBA" id="ARBA00022984"/>
    </source>
</evidence>
<evidence type="ECO:0000256" key="7">
    <source>
        <dbReference type="HAMAP-Rule" id="MF_00258"/>
    </source>
</evidence>
<dbReference type="Gene3D" id="3.40.50.1860">
    <property type="match status" value="2"/>
</dbReference>
<dbReference type="PANTHER" id="PTHR21198:SF2">
    <property type="entry name" value="GLUTAMATE RACEMASE"/>
    <property type="match status" value="1"/>
</dbReference>
<protein>
    <recommendedName>
        <fullName evidence="2 7">Glutamate racemase</fullName>
        <ecNumber evidence="2 7">5.1.1.3</ecNumber>
    </recommendedName>
</protein>
<dbReference type="InterPro" id="IPR001920">
    <property type="entry name" value="Asp/Glu_race"/>
</dbReference>
<evidence type="ECO:0000256" key="6">
    <source>
        <dbReference type="ARBA" id="ARBA00023316"/>
    </source>
</evidence>
<feature type="binding site" evidence="7">
    <location>
        <begin position="189"/>
        <end position="190"/>
    </location>
    <ligand>
        <name>substrate</name>
    </ligand>
</feature>
<dbReference type="AlphaFoldDB" id="W0P3A8"/>
<evidence type="ECO:0000256" key="3">
    <source>
        <dbReference type="ARBA" id="ARBA00022960"/>
    </source>
</evidence>
<dbReference type="SUPFAM" id="SSF53681">
    <property type="entry name" value="Aspartate/glutamate racemase"/>
    <property type="match status" value="2"/>
</dbReference>
<proteinExistence type="inferred from homology"/>
<sequence>MTKKFNTVLIFDSGVGGLSILEDIKKTLPNIKYIYILDNEAFPYGNKTKCFIIQRSIKIIKTIKKNYPISITIIACNTASTVALSILRKTFNFPIIGIFPDIKHAEKISQNKIIGLIATQATINSSYIKKRTNKKNPNKNIQIISTNKLAVIAEKKIRGLIISKIELKKIFQKWIDLTIQPDTIILGCTHFLLLKKEIKEILYKSIYFVDSKDKIIQNVKKHFNRFNIDQKIKDNIFLYSKNNIELKKLLFFLKKYNFKEINYLKLISS</sequence>
<dbReference type="KEGG" id="bapu:BUMPUSDA_CDS00049"/>
<gene>
    <name evidence="8" type="primary">muri</name>
    <name evidence="7" type="synonym">murI</name>
    <name evidence="8" type="ORF">BUMPUSDA_CDS00049</name>
</gene>
<feature type="active site" description="Proton donor/acceptor" evidence="7">
    <location>
        <position position="188"/>
    </location>
</feature>
<dbReference type="GO" id="GO:0008360">
    <property type="term" value="P:regulation of cell shape"/>
    <property type="evidence" value="ECO:0007669"/>
    <property type="project" value="UniProtKB-KW"/>
</dbReference>
<evidence type="ECO:0000313" key="9">
    <source>
        <dbReference type="Proteomes" id="UP000019087"/>
    </source>
</evidence>
<keyword evidence="4 7" id="KW-0573">Peptidoglycan synthesis</keyword>
<comment type="function">
    <text evidence="7">Provides the (R)-glutamate required for cell wall biosynthesis.</text>
</comment>
<dbReference type="HAMAP" id="MF_00258">
    <property type="entry name" value="Glu_racemase"/>
    <property type="match status" value="1"/>
</dbReference>
<dbReference type="UniPathway" id="UPA00219"/>
<evidence type="ECO:0000313" key="8">
    <source>
        <dbReference type="EMBL" id="AHG59850.1"/>
    </source>
</evidence>